<dbReference type="AlphaFoldDB" id="A0A318T958"/>
<evidence type="ECO:0000256" key="1">
    <source>
        <dbReference type="SAM" id="MobiDB-lite"/>
    </source>
</evidence>
<feature type="region of interest" description="Disordered" evidence="1">
    <location>
        <begin position="116"/>
        <end position="149"/>
    </location>
</feature>
<accession>A0A318T958</accession>
<organism evidence="2 3">
    <name type="scientific">Rhodopseudomonas faecalis</name>
    <dbReference type="NCBI Taxonomy" id="99655"/>
    <lineage>
        <taxon>Bacteria</taxon>
        <taxon>Pseudomonadati</taxon>
        <taxon>Pseudomonadota</taxon>
        <taxon>Alphaproteobacteria</taxon>
        <taxon>Hyphomicrobiales</taxon>
        <taxon>Nitrobacteraceae</taxon>
        <taxon>Rhodopseudomonas</taxon>
    </lineage>
</organism>
<evidence type="ECO:0000313" key="3">
    <source>
        <dbReference type="Proteomes" id="UP000248148"/>
    </source>
</evidence>
<dbReference type="RefSeq" id="WP_146227202.1">
    <property type="nucleotide sequence ID" value="NZ_QJTI01000019.1"/>
</dbReference>
<sequence>MAGSTLFGYTVEDDDGKLVITVTGALASSLLQRFSADAVGQNPRLMSSLLPFAELGSRAVQLQPRRPLRPSRPIEAAPPPDAEPPDIKEIFGQGFDRSHSEFEAQLAAYRELLGGGSSRADRSLADAPIPDMAVPRRSRRIVKRAKRRK</sequence>
<feature type="compositionally biased region" description="Low complexity" evidence="1">
    <location>
        <begin position="61"/>
        <end position="75"/>
    </location>
</feature>
<proteinExistence type="predicted"/>
<gene>
    <name evidence="2" type="ORF">BJ122_11978</name>
</gene>
<name>A0A318T958_9BRAD</name>
<feature type="compositionally biased region" description="Basic residues" evidence="1">
    <location>
        <begin position="136"/>
        <end position="149"/>
    </location>
</feature>
<reference evidence="2 3" key="1">
    <citation type="submission" date="2018-06" db="EMBL/GenBank/DDBJ databases">
        <title>Genomic Encyclopedia of Archaeal and Bacterial Type Strains, Phase II (KMG-II): from individual species to whole genera.</title>
        <authorList>
            <person name="Goeker M."/>
        </authorList>
    </citation>
    <scope>NUCLEOTIDE SEQUENCE [LARGE SCALE GENOMIC DNA]</scope>
    <source>
        <strain evidence="2 3">JCM 11668</strain>
    </source>
</reference>
<dbReference type="Proteomes" id="UP000248148">
    <property type="component" value="Unassembled WGS sequence"/>
</dbReference>
<evidence type="ECO:0000313" key="2">
    <source>
        <dbReference type="EMBL" id="PYF01672.1"/>
    </source>
</evidence>
<feature type="region of interest" description="Disordered" evidence="1">
    <location>
        <begin position="61"/>
        <end position="86"/>
    </location>
</feature>
<keyword evidence="3" id="KW-1185">Reference proteome</keyword>
<comment type="caution">
    <text evidence="2">The sequence shown here is derived from an EMBL/GenBank/DDBJ whole genome shotgun (WGS) entry which is preliminary data.</text>
</comment>
<protein>
    <submittedName>
        <fullName evidence="2">Uncharacterized protein</fullName>
    </submittedName>
</protein>
<dbReference type="EMBL" id="QJTI01000019">
    <property type="protein sequence ID" value="PYF01672.1"/>
    <property type="molecule type" value="Genomic_DNA"/>
</dbReference>
<dbReference type="OrthoDB" id="8366526at2"/>